<feature type="compositionally biased region" description="Basic residues" evidence="1">
    <location>
        <begin position="238"/>
        <end position="249"/>
    </location>
</feature>
<feature type="compositionally biased region" description="Acidic residues" evidence="1">
    <location>
        <begin position="255"/>
        <end position="267"/>
    </location>
</feature>
<evidence type="ECO:0000259" key="2">
    <source>
        <dbReference type="Pfam" id="PF11268"/>
    </source>
</evidence>
<evidence type="ECO:0000313" key="4">
    <source>
        <dbReference type="Proteomes" id="UP000554054"/>
    </source>
</evidence>
<feature type="region of interest" description="Disordered" evidence="1">
    <location>
        <begin position="212"/>
        <end position="439"/>
    </location>
</feature>
<keyword evidence="4" id="KW-1185">Reference proteome</keyword>
<feature type="compositionally biased region" description="Low complexity" evidence="1">
    <location>
        <begin position="306"/>
        <end position="320"/>
    </location>
</feature>
<protein>
    <recommendedName>
        <fullName evidence="2">DUF3071 domain-containing protein</fullName>
    </recommendedName>
</protein>
<feature type="compositionally biased region" description="Basic residues" evidence="1">
    <location>
        <begin position="413"/>
        <end position="423"/>
    </location>
</feature>
<dbReference type="RefSeq" id="WP_185989794.1">
    <property type="nucleotide sequence ID" value="NZ_JACCAE010000001.1"/>
</dbReference>
<name>A0A852VL49_9MICO</name>
<dbReference type="EMBL" id="JACCAE010000001">
    <property type="protein sequence ID" value="NYF96786.1"/>
    <property type="molecule type" value="Genomic_DNA"/>
</dbReference>
<evidence type="ECO:0000313" key="3">
    <source>
        <dbReference type="EMBL" id="NYF96786.1"/>
    </source>
</evidence>
<gene>
    <name evidence="3" type="ORF">BJY20_000178</name>
</gene>
<dbReference type="AlphaFoldDB" id="A0A852VL49"/>
<feature type="compositionally biased region" description="Basic and acidic residues" evidence="1">
    <location>
        <begin position="321"/>
        <end position="337"/>
    </location>
</feature>
<proteinExistence type="predicted"/>
<accession>A0A852VL49</accession>
<reference evidence="3 4" key="1">
    <citation type="submission" date="2020-07" db="EMBL/GenBank/DDBJ databases">
        <title>Sequencing the genomes of 1000 actinobacteria strains.</title>
        <authorList>
            <person name="Klenk H.-P."/>
        </authorList>
    </citation>
    <scope>NUCLEOTIDE SEQUENCE [LARGE SCALE GENOMIC DNA]</scope>
    <source>
        <strain evidence="3 4">DSM 26154</strain>
    </source>
</reference>
<feature type="domain" description="DUF3071" evidence="2">
    <location>
        <begin position="1"/>
        <end position="169"/>
    </location>
</feature>
<dbReference type="NCBIfam" id="NF040712">
    <property type="entry name" value="SepH"/>
    <property type="match status" value="1"/>
</dbReference>
<sequence length="439" mass="47394">MRDLRLIGVHDDGEHLVVIDDSTGEEYRLRIDEPLRAAARRDRPRLGQLQIAIDNNVRPREVQAMIRAGATADEVSARTGWDLDKIARFEGPVLAEREHMAERAQAVRMRGTNANGDPETLGDRAKARFAGRGVENSSVHWDARRNEEGQWTVSASFTAGGRERNAVWWLDVPGMSVVAKNDEAKWLSEADAPAGPVPTAVHRPTAVFDVEVEESRAERANRADPDELIASMREHSGARRRRKGGRKRNQSADVPETDDALPFETDDERPPAARGPHAKDVADAPAPAASSRQTPNTQDPDESGGAEEPTSSTAPTATTRAPEKDAASEAEVTRDSPAETVSPAETDRDRTEAPATKPRATPGATSDDGAPSGAPDETARNAADEAETSETQETPDAATDEADVEGASDKKSKSGRGRNRKGRASVPSWDDVMFGTTRD</sequence>
<feature type="compositionally biased region" description="Basic and acidic residues" evidence="1">
    <location>
        <begin position="213"/>
        <end position="225"/>
    </location>
</feature>
<evidence type="ECO:0000256" key="1">
    <source>
        <dbReference type="SAM" id="MobiDB-lite"/>
    </source>
</evidence>
<dbReference type="Pfam" id="PF11268">
    <property type="entry name" value="DUF3071"/>
    <property type="match status" value="1"/>
</dbReference>
<organism evidence="3 4">
    <name type="scientific">Janibacter cremeus</name>
    <dbReference type="NCBI Taxonomy" id="1285192"/>
    <lineage>
        <taxon>Bacteria</taxon>
        <taxon>Bacillati</taxon>
        <taxon>Actinomycetota</taxon>
        <taxon>Actinomycetes</taxon>
        <taxon>Micrococcales</taxon>
        <taxon>Intrasporangiaceae</taxon>
        <taxon>Janibacter</taxon>
    </lineage>
</organism>
<dbReference type="InterPro" id="IPR021421">
    <property type="entry name" value="DUF3071"/>
</dbReference>
<dbReference type="InterPro" id="IPR047682">
    <property type="entry name" value="SepH-like"/>
</dbReference>
<dbReference type="Proteomes" id="UP000554054">
    <property type="component" value="Unassembled WGS sequence"/>
</dbReference>
<comment type="caution">
    <text evidence="3">The sequence shown here is derived from an EMBL/GenBank/DDBJ whole genome shotgun (WGS) entry which is preliminary data.</text>
</comment>